<dbReference type="EMBL" id="PGGS01000384">
    <property type="protein sequence ID" value="PNH04493.1"/>
    <property type="molecule type" value="Genomic_DNA"/>
</dbReference>
<feature type="region of interest" description="Disordered" evidence="1">
    <location>
        <begin position="277"/>
        <end position="305"/>
    </location>
</feature>
<evidence type="ECO:0000313" key="2">
    <source>
        <dbReference type="EMBL" id="PNH04493.1"/>
    </source>
</evidence>
<keyword evidence="3" id="KW-1185">Reference proteome</keyword>
<feature type="compositionally biased region" description="Acidic residues" evidence="1">
    <location>
        <begin position="152"/>
        <end position="166"/>
    </location>
</feature>
<feature type="region of interest" description="Disordered" evidence="1">
    <location>
        <begin position="50"/>
        <end position="166"/>
    </location>
</feature>
<proteinExistence type="predicted"/>
<sequence>MELIQFQSKAKKLSYGFPVYRVPLSFQVFHARRAARGGGALLGGRLLPRGLAASPSLRGRTRRRDGALQRPPSPRAARAGRLAAPPPVNHPQFTKQLDYKDGQGQERGQGQRGGRAGPQRSAGRDGRSSGRGGSYGNVLGRGSSEGSAYKEDSEEDEEEEEDDDDELLGLSEEEMERMVFASAAASAAQQGPQHGAGGAATADAGAAGQPQQQPQQPKQQRAPAAGPKRSMAEVLAACGLGAELQGLVLAAVDAGQVSSDPEVIAAQMQQLVRTASARTPYSGGGGGAAAADGQHPGDAGGGDAQGQDAVIRAGVAGVAGFLSCDPAAAAAALLNLPQYLLLAPAEAEERLRSLCHVLGADRGGAAEAARGNPVLLLVPGEALRRKLGALGNATGLSVAQAAGMVTPFMFPEMGGRGRP</sequence>
<dbReference type="Proteomes" id="UP000236333">
    <property type="component" value="Unassembled WGS sequence"/>
</dbReference>
<dbReference type="AlphaFoldDB" id="A0A2J7ZW49"/>
<protein>
    <submittedName>
        <fullName evidence="2">Uncharacterized protein</fullName>
    </submittedName>
</protein>
<gene>
    <name evidence="2" type="ORF">TSOC_009324</name>
</gene>
<feature type="compositionally biased region" description="Low complexity" evidence="1">
    <location>
        <begin position="183"/>
        <end position="227"/>
    </location>
</feature>
<evidence type="ECO:0000256" key="1">
    <source>
        <dbReference type="SAM" id="MobiDB-lite"/>
    </source>
</evidence>
<name>A0A2J7ZW49_9CHLO</name>
<reference evidence="2 3" key="1">
    <citation type="journal article" date="2017" name="Mol. Biol. Evol.">
        <title>The 4-celled Tetrabaena socialis nuclear genome reveals the essential components for genetic control of cell number at the origin of multicellularity in the volvocine lineage.</title>
        <authorList>
            <person name="Featherston J."/>
            <person name="Arakaki Y."/>
            <person name="Hanschen E.R."/>
            <person name="Ferris P.J."/>
            <person name="Michod R.E."/>
            <person name="Olson B.J.S.C."/>
            <person name="Nozaki H."/>
            <person name="Durand P.M."/>
        </authorList>
    </citation>
    <scope>NUCLEOTIDE SEQUENCE [LARGE SCALE GENOMIC DNA]</scope>
    <source>
        <strain evidence="2 3">NIES-571</strain>
    </source>
</reference>
<organism evidence="2 3">
    <name type="scientific">Tetrabaena socialis</name>
    <dbReference type="NCBI Taxonomy" id="47790"/>
    <lineage>
        <taxon>Eukaryota</taxon>
        <taxon>Viridiplantae</taxon>
        <taxon>Chlorophyta</taxon>
        <taxon>core chlorophytes</taxon>
        <taxon>Chlorophyceae</taxon>
        <taxon>CS clade</taxon>
        <taxon>Chlamydomonadales</taxon>
        <taxon>Tetrabaenaceae</taxon>
        <taxon>Tetrabaena</taxon>
    </lineage>
</organism>
<accession>A0A2J7ZW49</accession>
<evidence type="ECO:0000313" key="3">
    <source>
        <dbReference type="Proteomes" id="UP000236333"/>
    </source>
</evidence>
<feature type="region of interest" description="Disordered" evidence="1">
    <location>
        <begin position="183"/>
        <end position="228"/>
    </location>
</feature>
<comment type="caution">
    <text evidence="2">The sequence shown here is derived from an EMBL/GenBank/DDBJ whole genome shotgun (WGS) entry which is preliminary data.</text>
</comment>
<feature type="compositionally biased region" description="Gly residues" evidence="1">
    <location>
        <begin position="105"/>
        <end position="116"/>
    </location>
</feature>